<evidence type="ECO:0000313" key="3">
    <source>
        <dbReference type="Proteomes" id="UP000789405"/>
    </source>
</evidence>
<dbReference type="AlphaFoldDB" id="A0A9N9FCX6"/>
<reference evidence="2" key="1">
    <citation type="submission" date="2021-06" db="EMBL/GenBank/DDBJ databases">
        <authorList>
            <person name="Kallberg Y."/>
            <person name="Tangrot J."/>
            <person name="Rosling A."/>
        </authorList>
    </citation>
    <scope>NUCLEOTIDE SEQUENCE</scope>
    <source>
        <strain evidence="2">MA453B</strain>
    </source>
</reference>
<name>A0A9N9FCX6_9GLOM</name>
<keyword evidence="3" id="KW-1185">Reference proteome</keyword>
<comment type="caution">
    <text evidence="2">The sequence shown here is derived from an EMBL/GenBank/DDBJ whole genome shotgun (WGS) entry which is preliminary data.</text>
</comment>
<evidence type="ECO:0000256" key="1">
    <source>
        <dbReference type="SAM" id="Coils"/>
    </source>
</evidence>
<evidence type="ECO:0000313" key="2">
    <source>
        <dbReference type="EMBL" id="CAG8525390.1"/>
    </source>
</evidence>
<dbReference type="Gene3D" id="2.60.120.920">
    <property type="match status" value="1"/>
</dbReference>
<protein>
    <submittedName>
        <fullName evidence="2">18083_t:CDS:1</fullName>
    </submittedName>
</protein>
<dbReference type="OrthoDB" id="25503at2759"/>
<organism evidence="2 3">
    <name type="scientific">Dentiscutata erythropus</name>
    <dbReference type="NCBI Taxonomy" id="1348616"/>
    <lineage>
        <taxon>Eukaryota</taxon>
        <taxon>Fungi</taxon>
        <taxon>Fungi incertae sedis</taxon>
        <taxon>Mucoromycota</taxon>
        <taxon>Glomeromycotina</taxon>
        <taxon>Glomeromycetes</taxon>
        <taxon>Diversisporales</taxon>
        <taxon>Gigasporaceae</taxon>
        <taxon>Dentiscutata</taxon>
    </lineage>
</organism>
<dbReference type="SUPFAM" id="SSF49899">
    <property type="entry name" value="Concanavalin A-like lectins/glucanases"/>
    <property type="match status" value="1"/>
</dbReference>
<dbReference type="InterPro" id="IPR013320">
    <property type="entry name" value="ConA-like_dom_sf"/>
</dbReference>
<dbReference type="InterPro" id="IPR043136">
    <property type="entry name" value="B30.2/SPRY_sf"/>
</dbReference>
<sequence length="623" mass="72358">MALPNAWNTEDKSELLSVSPDGLTVNYTGNSMNNAMIRTNCPIPPQCKLFYFEIQIDCDGDDNLIGIGFCTKEARLNNLPAILYDNVNKTFVDIERLIREMNEKSISILLEKQLTKNIQSKELVQAKNDIQQLQSEKNSLEIKILDHQQTLESTKEKLNQTKTQLKEKEKQIDELKISENQLIKHIITHIELTQKIKAKQSELEHSKSNYIKSFEMSAKKPEIEKNLKTFLNAQEEIIRLGHLKTCSANQKKDAETYLQKQRGIANLVTLGNIQKEFIMLEMQLEEELKELKKMNEKLVESMNEALEANFQMTTQYKEELNELKKADEKALKAHSTNLYKNIIKEELDQAIIQLKEKDKEIKELSEKERELCEKNKELKEKIEDLSYYLKRVEILEKTDVEIEELKVDISKTRDELEKKETEKNNLSNKLEEKNNEFEDLKNKLNNEINELKNILTEKENRINELEASKTHLISLIIRHKNLAQEIRAKQSELEQLKNNYTKTFKGFRFPKNVEFATEQKKDAESYLKKQGGFTNLDKLEEKQINLTQLEIEMEELGKLDTLKMQLKDIKNLVTCNKKEAKLNINTPSQSLTQPALTQPVQPLIIINTSGPEDAAKILQSYSS</sequence>
<feature type="coiled-coil region" evidence="1">
    <location>
        <begin position="277"/>
        <end position="503"/>
    </location>
</feature>
<dbReference type="EMBL" id="CAJVPY010001522">
    <property type="protein sequence ID" value="CAG8525390.1"/>
    <property type="molecule type" value="Genomic_DNA"/>
</dbReference>
<feature type="coiled-coil region" evidence="1">
    <location>
        <begin position="84"/>
        <end position="185"/>
    </location>
</feature>
<keyword evidence="1" id="KW-0175">Coiled coil</keyword>
<dbReference type="Proteomes" id="UP000789405">
    <property type="component" value="Unassembled WGS sequence"/>
</dbReference>
<accession>A0A9N9FCX6</accession>
<gene>
    <name evidence="2" type="ORF">DERYTH_LOCUS4081</name>
</gene>
<proteinExistence type="predicted"/>